<reference evidence="7 8" key="1">
    <citation type="submission" date="2020-08" db="EMBL/GenBank/DDBJ databases">
        <title>Genomic Encyclopedia of Archaeal and Bacterial Type Strains, Phase II (KMG-II): from individual species to whole genera.</title>
        <authorList>
            <person name="Goeker M."/>
        </authorList>
    </citation>
    <scope>NUCLEOTIDE SEQUENCE [LARGE SCALE GENOMIC DNA]</scope>
    <source>
        <strain evidence="7 8">DSM 43850</strain>
    </source>
</reference>
<comment type="cofactor">
    <cofactor evidence="1">
        <name>Fe cation</name>
        <dbReference type="ChEBI" id="CHEBI:24875"/>
    </cofactor>
</comment>
<dbReference type="InterPro" id="IPR005956">
    <property type="entry name" value="4OHPhenylPyrv_dOase"/>
</dbReference>
<feature type="domain" description="VOC" evidence="6">
    <location>
        <begin position="162"/>
        <end position="313"/>
    </location>
</feature>
<keyword evidence="5" id="KW-0408">Iron</keyword>
<dbReference type="GO" id="GO:0050585">
    <property type="term" value="F:4-hydroxymandelate synthase activity"/>
    <property type="evidence" value="ECO:0007669"/>
    <property type="project" value="UniProtKB-EC"/>
</dbReference>
<dbReference type="Pfam" id="PF14696">
    <property type="entry name" value="Glyoxalase_5"/>
    <property type="match status" value="1"/>
</dbReference>
<evidence type="ECO:0000256" key="5">
    <source>
        <dbReference type="ARBA" id="ARBA00023004"/>
    </source>
</evidence>
<name>A0ABR6B7V4_9PSEU</name>
<accession>A0ABR6B7V4</accession>
<keyword evidence="4" id="KW-0677">Repeat</keyword>
<dbReference type="NCBIfam" id="TIGR01263">
    <property type="entry name" value="4HPPD"/>
    <property type="match status" value="1"/>
</dbReference>
<evidence type="ECO:0000256" key="2">
    <source>
        <dbReference type="ARBA" id="ARBA00005877"/>
    </source>
</evidence>
<evidence type="ECO:0000259" key="6">
    <source>
        <dbReference type="PROSITE" id="PS51819"/>
    </source>
</evidence>
<dbReference type="PANTHER" id="PTHR11959">
    <property type="entry name" value="4-HYDROXYPHENYLPYRUVATE DIOXYGENASE"/>
    <property type="match status" value="1"/>
</dbReference>
<organism evidence="7 8">
    <name type="scientific">Kutzneria viridogrisea</name>
    <dbReference type="NCBI Taxonomy" id="47990"/>
    <lineage>
        <taxon>Bacteria</taxon>
        <taxon>Bacillati</taxon>
        <taxon>Actinomycetota</taxon>
        <taxon>Actinomycetes</taxon>
        <taxon>Pseudonocardiales</taxon>
        <taxon>Pseudonocardiaceae</taxon>
        <taxon>Kutzneria</taxon>
    </lineage>
</organism>
<dbReference type="CDD" id="cd07250">
    <property type="entry name" value="HPPD_C_like"/>
    <property type="match status" value="1"/>
</dbReference>
<dbReference type="InterPro" id="IPR004360">
    <property type="entry name" value="Glyas_Fos-R_dOase_dom"/>
</dbReference>
<dbReference type="SUPFAM" id="SSF54593">
    <property type="entry name" value="Glyoxalase/Bleomycin resistance protein/Dihydroxybiphenyl dioxygenase"/>
    <property type="match status" value="1"/>
</dbReference>
<dbReference type="PROSITE" id="PS51819">
    <property type="entry name" value="VOC"/>
    <property type="match status" value="2"/>
</dbReference>
<evidence type="ECO:0000313" key="8">
    <source>
        <dbReference type="Proteomes" id="UP000517916"/>
    </source>
</evidence>
<keyword evidence="7" id="KW-0560">Oxidoreductase</keyword>
<evidence type="ECO:0000313" key="7">
    <source>
        <dbReference type="EMBL" id="MBA8922951.1"/>
    </source>
</evidence>
<proteinExistence type="inferred from homology"/>
<keyword evidence="3" id="KW-0479">Metal-binding</keyword>
<dbReference type="RefSeq" id="WP_025359405.1">
    <property type="nucleotide sequence ID" value="NZ_BAAABQ010000010.1"/>
</dbReference>
<dbReference type="CDD" id="cd08342">
    <property type="entry name" value="HPPD_N_like"/>
    <property type="match status" value="1"/>
</dbReference>
<evidence type="ECO:0000256" key="1">
    <source>
        <dbReference type="ARBA" id="ARBA00001962"/>
    </source>
</evidence>
<comment type="similarity">
    <text evidence="2">Belongs to the 4HPPD family.</text>
</comment>
<dbReference type="InterPro" id="IPR029068">
    <property type="entry name" value="Glyas_Bleomycin-R_OHBP_Dase"/>
</dbReference>
<sequence length="357" mass="38238">MNDALRLVRLDHVEFFVTDLAASVEEMTTKYEFTTIARSPAGIADHRSVALRQGGITLVLTQGLSDDHPASGYVHAHGAGVANIALRTPDVRAALDAAAQAGARVLQAPSQVGGVLTAVIEAFGDVRHTFVQRPAGEPAGALPPGLLPVAGARPGNRIGLGEVDHFAVCVEAGQLVPTVEFYESVLGFRKTFEERIVIGAQAMDSQVVQNAQGDVTFTIIEPDTTRDPGQIDEFIKDNGGAGVQHLALSSADIVRAVGALRDNGIDFLTTPGSYYDLLPGRIDLAGHTVPELRELNILADADHAGQLYQIFTRSTHPRRTFFMEVIERLGAQTFGSGNIKALYEAVEQERLNGESRR</sequence>
<dbReference type="Proteomes" id="UP000517916">
    <property type="component" value="Unassembled WGS sequence"/>
</dbReference>
<comment type="caution">
    <text evidence="7">The sequence shown here is derived from an EMBL/GenBank/DDBJ whole genome shotgun (WGS) entry which is preliminary data.</text>
</comment>
<protein>
    <submittedName>
        <fullName evidence="7">4-hydroxymandelate synthase</fullName>
        <ecNumber evidence="7">1.13.11.46</ecNumber>
    </submittedName>
</protein>
<keyword evidence="8" id="KW-1185">Reference proteome</keyword>
<dbReference type="PANTHER" id="PTHR11959:SF1">
    <property type="entry name" value="4-HYDROXYPHENYLPYRUVATE DIOXYGENASE"/>
    <property type="match status" value="1"/>
</dbReference>
<evidence type="ECO:0000256" key="3">
    <source>
        <dbReference type="ARBA" id="ARBA00022723"/>
    </source>
</evidence>
<dbReference type="Pfam" id="PF00903">
    <property type="entry name" value="Glyoxalase"/>
    <property type="match status" value="1"/>
</dbReference>
<dbReference type="PIRSF" id="PIRSF009283">
    <property type="entry name" value="HPP_dOase"/>
    <property type="match status" value="1"/>
</dbReference>
<dbReference type="Gene3D" id="3.10.180.10">
    <property type="entry name" value="2,3-Dihydroxybiphenyl 1,2-Dioxygenase, domain 1"/>
    <property type="match status" value="2"/>
</dbReference>
<dbReference type="InterPro" id="IPR041735">
    <property type="entry name" value="4OHPhenylPyrv_dOase_C"/>
</dbReference>
<dbReference type="EMBL" id="JACJID010000001">
    <property type="protein sequence ID" value="MBA8922951.1"/>
    <property type="molecule type" value="Genomic_DNA"/>
</dbReference>
<dbReference type="InterPro" id="IPR041736">
    <property type="entry name" value="4OHPhenylPyrv_dOase_N"/>
</dbReference>
<evidence type="ECO:0000256" key="4">
    <source>
        <dbReference type="ARBA" id="ARBA00022737"/>
    </source>
</evidence>
<dbReference type="InterPro" id="IPR037523">
    <property type="entry name" value="VOC_core"/>
</dbReference>
<gene>
    <name evidence="7" type="ORF">BC739_000148</name>
</gene>
<feature type="domain" description="VOC" evidence="6">
    <location>
        <begin position="9"/>
        <end position="133"/>
    </location>
</feature>
<dbReference type="EC" id="1.13.11.46" evidence="7"/>